<evidence type="ECO:0000313" key="2">
    <source>
        <dbReference type="Proteomes" id="UP000030101"/>
    </source>
</evidence>
<dbReference type="InterPro" id="IPR029058">
    <property type="entry name" value="AB_hydrolase_fold"/>
</dbReference>
<protein>
    <recommendedName>
        <fullName evidence="3">Esterase</fullName>
    </recommendedName>
</protein>
<dbReference type="EMBL" id="JQZV01000001">
    <property type="protein sequence ID" value="KGN93649.1"/>
    <property type="molecule type" value="Genomic_DNA"/>
</dbReference>
<dbReference type="PANTHER" id="PTHR35602">
    <property type="entry name" value="ESTERASE YQIA-RELATED"/>
    <property type="match status" value="1"/>
</dbReference>
<name>A0ABR4XNY7_9PORP</name>
<dbReference type="SUPFAM" id="SSF53474">
    <property type="entry name" value="alpha/beta-Hydrolases"/>
    <property type="match status" value="1"/>
</dbReference>
<comment type="caution">
    <text evidence="1">The sequence shown here is derived from an EMBL/GenBank/DDBJ whole genome shotgun (WGS) entry which is preliminary data.</text>
</comment>
<dbReference type="Pfam" id="PF05728">
    <property type="entry name" value="UPF0227"/>
    <property type="match status" value="1"/>
</dbReference>
<proteinExistence type="predicted"/>
<organism evidence="1 2">
    <name type="scientific">Porphyromonas canoris</name>
    <dbReference type="NCBI Taxonomy" id="36875"/>
    <lineage>
        <taxon>Bacteria</taxon>
        <taxon>Pseudomonadati</taxon>
        <taxon>Bacteroidota</taxon>
        <taxon>Bacteroidia</taxon>
        <taxon>Bacteroidales</taxon>
        <taxon>Porphyromonadaceae</taxon>
        <taxon>Porphyromonas</taxon>
    </lineage>
</organism>
<dbReference type="InterPro" id="IPR008886">
    <property type="entry name" value="UPF0227/Esterase_YqiA"/>
</dbReference>
<evidence type="ECO:0000313" key="1">
    <source>
        <dbReference type="EMBL" id="KGN93649.1"/>
    </source>
</evidence>
<sequence>MKTLTILYLHGLTSSYMSSRGRFLRDLLPKDHILTPDIPLNAHEALRFLSDIVHREEPDVIIGSSMGGLFAHQLPAKKKILINPAFTTSEVMGRYKGLRLRFYHERFDPDEKDFEVTEDLLLSYIEVESEQWKRISEKDVEATVGIFSLQDEVIKQDDLFDKYYRNKIYIEAMHQLSYEEVEAYVIPEIEHFRLCQK</sequence>
<accession>A0ABR4XNY7</accession>
<dbReference type="Proteomes" id="UP000030101">
    <property type="component" value="Unassembled WGS sequence"/>
</dbReference>
<reference evidence="1 2" key="1">
    <citation type="submission" date="2014-08" db="EMBL/GenBank/DDBJ databases">
        <title>Porphyromonas canoris strain:OH2762 Genome sequencing.</title>
        <authorList>
            <person name="Wallis C."/>
            <person name="Deusch O."/>
            <person name="O'Flynn C."/>
            <person name="Davis I."/>
            <person name="Jospin G."/>
            <person name="Darling A.E."/>
            <person name="Coil D.A."/>
            <person name="Alexiev A."/>
            <person name="Horsfall A."/>
            <person name="Kirkwood N."/>
            <person name="Harris S."/>
            <person name="Eisen J.A."/>
        </authorList>
    </citation>
    <scope>NUCLEOTIDE SEQUENCE [LARGE SCALE GENOMIC DNA]</scope>
    <source>
        <strain evidence="2">COT-108 OH2762</strain>
    </source>
</reference>
<evidence type="ECO:0008006" key="3">
    <source>
        <dbReference type="Google" id="ProtNLM"/>
    </source>
</evidence>
<dbReference type="Gene3D" id="3.40.50.1820">
    <property type="entry name" value="alpha/beta hydrolase"/>
    <property type="match status" value="1"/>
</dbReference>
<dbReference type="RefSeq" id="WP_081964496.1">
    <property type="nucleotide sequence ID" value="NZ_JQZV01000001.1"/>
</dbReference>
<dbReference type="PANTHER" id="PTHR35602:SF3">
    <property type="entry name" value="ESTERASE YQIA"/>
    <property type="match status" value="1"/>
</dbReference>
<gene>
    <name evidence="1" type="ORF">HQ43_00485</name>
</gene>
<keyword evidence="2" id="KW-1185">Reference proteome</keyword>